<dbReference type="InterPro" id="IPR036237">
    <property type="entry name" value="Xyl_isomerase-like_sf"/>
</dbReference>
<evidence type="ECO:0000313" key="2">
    <source>
        <dbReference type="EMBL" id="MDI9233290.1"/>
    </source>
</evidence>
<dbReference type="EMBL" id="JASGBH010000003">
    <property type="protein sequence ID" value="MDI9233290.1"/>
    <property type="molecule type" value="Genomic_DNA"/>
</dbReference>
<accession>A0ABT6X592</accession>
<dbReference type="InterPro" id="IPR050312">
    <property type="entry name" value="IolE/XylAMocC-like"/>
</dbReference>
<dbReference type="RefSeq" id="WP_283223688.1">
    <property type="nucleotide sequence ID" value="NZ_JASGBH010000003.1"/>
</dbReference>
<sequence length="269" mass="28958">MTRTYSLAYLSSHRCTPAEAIGVAAKTGYSFVGLRLWPNAAGAPQQHLLGQPAALRETLAAQADTGVGVFDLEIIRIGEQFDPHTWDALYDAGAALKAKAILVAGDDTNEARLTDHYARLCEVMKPFGMTADLEFMPWTAVKDANAALRIVQGAGSPANAGILVDALHVGRSTTTLEDIRALPRELLHYAQICDAQAGLNFTTEQMVHTARCERLLPGDGTIDVQGLFDALPADLPVSVEVVNFGREANTSVLNWAAECLAKSRPFVER</sequence>
<dbReference type="Proteomes" id="UP001431902">
    <property type="component" value="Unassembled WGS sequence"/>
</dbReference>
<keyword evidence="2" id="KW-0413">Isomerase</keyword>
<keyword evidence="3" id="KW-1185">Reference proteome</keyword>
<dbReference type="InterPro" id="IPR013022">
    <property type="entry name" value="Xyl_isomerase-like_TIM-brl"/>
</dbReference>
<dbReference type="Pfam" id="PF01261">
    <property type="entry name" value="AP_endonuc_2"/>
    <property type="match status" value="1"/>
</dbReference>
<feature type="domain" description="Xylose isomerase-like TIM barrel" evidence="1">
    <location>
        <begin position="23"/>
        <end position="245"/>
    </location>
</feature>
<protein>
    <submittedName>
        <fullName evidence="2">Sugar phosphate isomerase/epimerase</fullName>
    </submittedName>
</protein>
<dbReference type="GO" id="GO:0016853">
    <property type="term" value="F:isomerase activity"/>
    <property type="evidence" value="ECO:0007669"/>
    <property type="project" value="UniProtKB-KW"/>
</dbReference>
<evidence type="ECO:0000259" key="1">
    <source>
        <dbReference type="Pfam" id="PF01261"/>
    </source>
</evidence>
<dbReference type="Gene3D" id="3.20.20.150">
    <property type="entry name" value="Divalent-metal-dependent TIM barrel enzymes"/>
    <property type="match status" value="1"/>
</dbReference>
<dbReference type="SUPFAM" id="SSF51658">
    <property type="entry name" value="Xylose isomerase-like"/>
    <property type="match status" value="1"/>
</dbReference>
<dbReference type="PANTHER" id="PTHR12110:SF48">
    <property type="entry name" value="BLL3656 PROTEIN"/>
    <property type="match status" value="1"/>
</dbReference>
<comment type="caution">
    <text evidence="2">The sequence shown here is derived from an EMBL/GenBank/DDBJ whole genome shotgun (WGS) entry which is preliminary data.</text>
</comment>
<name>A0ABT6X592_9BURK</name>
<reference evidence="2" key="1">
    <citation type="submission" date="2023-05" db="EMBL/GenBank/DDBJ databases">
        <title>Limnohabitans sp. strain HM2-2 Genome sequencing and assembly.</title>
        <authorList>
            <person name="Jung Y."/>
        </authorList>
    </citation>
    <scope>NUCLEOTIDE SEQUENCE</scope>
    <source>
        <strain evidence="2">HM2-2</strain>
    </source>
</reference>
<proteinExistence type="predicted"/>
<organism evidence="2 3">
    <name type="scientific">Limnohabitans lacus</name>
    <dbReference type="NCBI Taxonomy" id="3045173"/>
    <lineage>
        <taxon>Bacteria</taxon>
        <taxon>Pseudomonadati</taxon>
        <taxon>Pseudomonadota</taxon>
        <taxon>Betaproteobacteria</taxon>
        <taxon>Burkholderiales</taxon>
        <taxon>Comamonadaceae</taxon>
        <taxon>Limnohabitans</taxon>
    </lineage>
</organism>
<gene>
    <name evidence="2" type="ORF">QLQ16_05495</name>
</gene>
<dbReference type="PANTHER" id="PTHR12110">
    <property type="entry name" value="HYDROXYPYRUVATE ISOMERASE"/>
    <property type="match status" value="1"/>
</dbReference>
<evidence type="ECO:0000313" key="3">
    <source>
        <dbReference type="Proteomes" id="UP001431902"/>
    </source>
</evidence>